<dbReference type="Proteomes" id="UP000694420">
    <property type="component" value="Unplaced"/>
</dbReference>
<reference evidence="1" key="1">
    <citation type="submission" date="2025-08" db="UniProtKB">
        <authorList>
            <consortium name="Ensembl"/>
        </authorList>
    </citation>
    <scope>IDENTIFICATION</scope>
</reference>
<name>A0A8C6Z0E3_NOTPE</name>
<dbReference type="PANTHER" id="PTHR16234:SF5">
    <property type="entry name" value="AFG2-INTERACTING RIBOSOME MATURATION FACTOR"/>
    <property type="match status" value="1"/>
</dbReference>
<accession>A0A8C6Z0E3</accession>
<dbReference type="InterPro" id="IPR029159">
    <property type="entry name" value="CA109-like"/>
</dbReference>
<sequence length="202" mass="22596">MYKLCLTWYLHKGATKDDQRLLPMKGKYPSQAELVLRGEEATLPSFTINSLIFYFMASKLISPCTFYSCLRAVRDAVGSAVGAALRLYEERAGELGLAVALRRGPRCPALAEALEGLHDVERHYRLLYLESSLLLQRISCDDLDTMEALPQAWECILERHKPHVVQGSARAGTSLFKGGLEHGLCERCPCSEQAALFTWCDK</sequence>
<dbReference type="Ensembl" id="ENSNPET00000007090.1">
    <property type="protein sequence ID" value="ENSNPEP00000006921.1"/>
    <property type="gene ID" value="ENSNPEG00000005204.1"/>
</dbReference>
<dbReference type="PANTHER" id="PTHR16234">
    <property type="entry name" value="SIMILAR TO HYPOTHETICAL PROTEIN FLJ20508"/>
    <property type="match status" value="1"/>
</dbReference>
<protein>
    <submittedName>
        <fullName evidence="1">Uncharacterized protein</fullName>
    </submittedName>
</protein>
<proteinExistence type="predicted"/>
<evidence type="ECO:0000313" key="2">
    <source>
        <dbReference type="Proteomes" id="UP000694420"/>
    </source>
</evidence>
<dbReference type="GO" id="GO:0005634">
    <property type="term" value="C:nucleus"/>
    <property type="evidence" value="ECO:0007669"/>
    <property type="project" value="TreeGrafter"/>
</dbReference>
<dbReference type="AlphaFoldDB" id="A0A8C6Z0E3"/>
<dbReference type="GO" id="GO:0005737">
    <property type="term" value="C:cytoplasm"/>
    <property type="evidence" value="ECO:0007669"/>
    <property type="project" value="TreeGrafter"/>
</dbReference>
<evidence type="ECO:0000313" key="1">
    <source>
        <dbReference type="Ensembl" id="ENSNPEP00000006921.1"/>
    </source>
</evidence>
<reference evidence="1" key="2">
    <citation type="submission" date="2025-09" db="UniProtKB">
        <authorList>
            <consortium name="Ensembl"/>
        </authorList>
    </citation>
    <scope>IDENTIFICATION</scope>
</reference>
<keyword evidence="2" id="KW-1185">Reference proteome</keyword>
<organism evidence="1 2">
    <name type="scientific">Nothoprocta perdicaria</name>
    <name type="common">Chilean tinamou</name>
    <name type="synonym">Crypturus perdicarius</name>
    <dbReference type="NCBI Taxonomy" id="30464"/>
    <lineage>
        <taxon>Eukaryota</taxon>
        <taxon>Metazoa</taxon>
        <taxon>Chordata</taxon>
        <taxon>Craniata</taxon>
        <taxon>Vertebrata</taxon>
        <taxon>Euteleostomi</taxon>
        <taxon>Archelosauria</taxon>
        <taxon>Archosauria</taxon>
        <taxon>Dinosauria</taxon>
        <taxon>Saurischia</taxon>
        <taxon>Theropoda</taxon>
        <taxon>Coelurosauria</taxon>
        <taxon>Aves</taxon>
        <taxon>Palaeognathae</taxon>
        <taxon>Tinamiformes</taxon>
        <taxon>Tinamidae</taxon>
        <taxon>Nothoprocta</taxon>
    </lineage>
</organism>
<dbReference type="Pfam" id="PF15011">
    <property type="entry name" value="CA109-like"/>
    <property type="match status" value="1"/>
</dbReference>
<gene>
    <name evidence="1" type="primary">AIRIM</name>
</gene>